<protein>
    <submittedName>
        <fullName evidence="1">Uncharacterized protein</fullName>
    </submittedName>
</protein>
<geneLocation type="plasmid" evidence="1">
    <name>pCAR1.2</name>
</geneLocation>
<reference evidence="1" key="6">
    <citation type="journal article" date="2010" name="Environ. Microbiol.">
        <title>Response of the Pseudomonas host chromosomal transcriptome to carriage of the IncP-7 plasmid pCAR1.</title>
        <authorList>
            <person name="Shintani M."/>
            <person name="Takahashi Y."/>
            <person name="Tokumaru H."/>
            <person name="Kadota K."/>
            <person name="Hara H."/>
            <person name="Miyakoshi M."/>
            <person name="Naito K."/>
            <person name="Yamane H."/>
            <person name="Nishida H."/>
            <person name="Nojiri H."/>
        </authorList>
    </citation>
    <scope>NUCLEOTIDE SEQUENCE</scope>
    <source>
        <strain evidence="1">CA10</strain>
        <plasmid evidence="1">pCAR1.2</plasmid>
    </source>
</reference>
<evidence type="ECO:0000313" key="1">
    <source>
        <dbReference type="EMBL" id="BAH10042.1"/>
    </source>
</evidence>
<organism evidence="1">
    <name type="scientific">Pseudomonas putida</name>
    <name type="common">Arthrobacter siderocapsulatus</name>
    <dbReference type="NCBI Taxonomy" id="303"/>
    <lineage>
        <taxon>Bacteria</taxon>
        <taxon>Pseudomonadati</taxon>
        <taxon>Pseudomonadota</taxon>
        <taxon>Gammaproteobacteria</taxon>
        <taxon>Pseudomonadales</taxon>
        <taxon>Pseudomonadaceae</taxon>
        <taxon>Pseudomonas</taxon>
    </lineage>
</organism>
<name>B7XGN4_PSEPU</name>
<reference evidence="1" key="4">
    <citation type="journal article" date="2009" name="Biosci. Biotechnol. Biochem.">
        <title>The complete nucleotide sequence of pCAR2: pCAR2 and pCAR1 were structurally identical IncP-7 carbazole degradative plasmids.</title>
        <authorList>
            <person name="Takahashi Y."/>
            <person name="Shintani M."/>
            <person name="Yamane H."/>
            <person name="Nojiri H."/>
        </authorList>
    </citation>
    <scope>NUCLEOTIDE SEQUENCE</scope>
    <source>
        <strain evidence="1">CA10</strain>
        <plasmid evidence="1">pCAR1.2</plasmid>
    </source>
</reference>
<reference evidence="1" key="1">
    <citation type="journal article" date="2005" name="Appl. Microbiol. Biotechnol.">
        <title>Large plasmid pCAR2 and class II transposon Tn4676 are functional mobile genetic elements to distribute the carbazole/dioxin-degradative car gene cluster in different bacteria.</title>
        <authorList>
            <person name="Shintani M."/>
            <person name="Yoshida T."/>
            <person name="Habe H."/>
            <person name="Omori T."/>
            <person name="Nojiri H."/>
        </authorList>
    </citation>
    <scope>NUCLEOTIDE SEQUENCE</scope>
    <source>
        <strain evidence="1">CA10</strain>
        <plasmid evidence="1">pCAR1.2</plasmid>
    </source>
</reference>
<reference evidence="1" key="5">
    <citation type="journal article" date="2009" name="BMC Genomics">
        <title>High-resolution mapping of plasmid transcriptomes in different host bacteria.</title>
        <authorList>
            <person name="Miyakoshi M."/>
            <person name="Nishida H."/>
            <person name="Shintani M."/>
            <person name="Yamane H."/>
            <person name="Nojiri H."/>
        </authorList>
    </citation>
    <scope>NUCLEOTIDE SEQUENCE</scope>
    <source>
        <strain evidence="1">CA10</strain>
        <plasmid evidence="1">pCAR1.2</plasmid>
    </source>
</reference>
<reference evidence="1" key="3">
    <citation type="journal article" date="2009" name="Appl. Environ. Microbiol.">
        <title>Carbazole-degradative IncP-7 plasmid pCAR1.2 is structurally unstable in Pseudomonas fluorescens Pf0-1, which accumulates catechol, the intermediate of the carbazole degradation pathway.</title>
        <authorList>
            <person name="Takahashi Y."/>
            <person name="Shintani M."/>
            <person name="Li L."/>
            <person name="Yamane H."/>
            <person name="Nojiri H."/>
        </authorList>
    </citation>
    <scope>NUCLEOTIDE SEQUENCE</scope>
    <source>
        <strain evidence="1">CA10</strain>
        <plasmid evidence="1">pCAR1.2</plasmid>
    </source>
</reference>
<proteinExistence type="predicted"/>
<sequence length="116" mass="13093">MRSGSVLIMHVMSHKKAEPRFQTGLKIALKLSASRQLDIDFSACLKTRSGEITSRQGGSPSASFANGEHHENSYRPYRSCCWWHSTWLKGIRFRRCNCSAVSHRRNDQGASLALIQ</sequence>
<dbReference type="EMBL" id="AB474758">
    <property type="protein sequence ID" value="BAH10042.1"/>
    <property type="molecule type" value="Genomic_DNA"/>
</dbReference>
<reference evidence="1" key="2">
    <citation type="journal article" date="2005" name="Biotechnol. Lett.">
        <title>Recipient range of IncP-7 conjugative plasmid pCAR2 from Pseudomonas putida HS01 is broader than from other Pseudomonas strains.</title>
        <authorList>
            <person name="Shintani M."/>
            <person name="Habe H."/>
            <person name="Tsuda M."/>
            <person name="Omori T."/>
            <person name="Yamane H."/>
            <person name="Nojiri H."/>
        </authorList>
    </citation>
    <scope>NUCLEOTIDE SEQUENCE</scope>
    <source>
        <strain evidence="1">CA10</strain>
        <plasmid evidence="1">pCAR1.2</plasmid>
    </source>
</reference>
<dbReference type="AlphaFoldDB" id="B7XGN4"/>
<keyword evidence="1" id="KW-0614">Plasmid</keyword>
<reference evidence="1" key="7">
    <citation type="journal article" date="2010" name="J. Bacteriol.">
        <title>Pmr, a histone-like protein H1 (H-NS) family protein encoded by the IncP-7 plasmid pCAR1, is a key global regulator that alters host function.</title>
        <authorList>
            <person name="Yun C.S."/>
            <person name="Suzuki C."/>
            <person name="Naito K."/>
            <person name="Takeda T."/>
            <person name="Takahashi Y."/>
            <person name="Sai F."/>
            <person name="Terabayashi T."/>
            <person name="Miyakoshi M."/>
            <person name="Shintani M."/>
            <person name="Nishida H."/>
            <person name="Yamane H."/>
            <person name="Nojiri H."/>
        </authorList>
    </citation>
    <scope>NUCLEOTIDE SEQUENCE</scope>
    <source>
        <strain evidence="1">CA10</strain>
        <plasmid evidence="1">pCAR1.2</plasmid>
    </source>
</reference>
<accession>B7XGN4</accession>